<accession>A0A975FZ70</accession>
<feature type="domain" description="TNase-like" evidence="1">
    <location>
        <begin position="35"/>
        <end position="159"/>
    </location>
</feature>
<gene>
    <name evidence="2" type="ORF">KCG34_21265</name>
</gene>
<dbReference type="PROSITE" id="PS51257">
    <property type="entry name" value="PROKAR_LIPOPROTEIN"/>
    <property type="match status" value="1"/>
</dbReference>
<reference evidence="2" key="1">
    <citation type="submission" date="2021-04" db="EMBL/GenBank/DDBJ databases">
        <title>The complete genome sequence of Caulobacter sp. S6.</title>
        <authorList>
            <person name="Tang Y."/>
            <person name="Ouyang W."/>
            <person name="Liu Q."/>
            <person name="Huang B."/>
            <person name="Guo Z."/>
            <person name="Lei P."/>
        </authorList>
    </citation>
    <scope>NUCLEOTIDE SEQUENCE</scope>
    <source>
        <strain evidence="2">S6</strain>
    </source>
</reference>
<dbReference type="InterPro" id="IPR035437">
    <property type="entry name" value="SNase_OB-fold_sf"/>
</dbReference>
<evidence type="ECO:0000313" key="2">
    <source>
        <dbReference type="EMBL" id="QUD87552.1"/>
    </source>
</evidence>
<dbReference type="PROSITE" id="PS50830">
    <property type="entry name" value="TNASE_3"/>
    <property type="match status" value="1"/>
</dbReference>
<name>A0A975FZ70_9CAUL</name>
<dbReference type="InterPro" id="IPR016071">
    <property type="entry name" value="Staphylococal_nuclease_OB-fold"/>
</dbReference>
<dbReference type="Pfam" id="PF00565">
    <property type="entry name" value="SNase"/>
    <property type="match status" value="1"/>
</dbReference>
<dbReference type="KEGG" id="caul:KCG34_21265"/>
<keyword evidence="3" id="KW-1185">Reference proteome</keyword>
<organism evidence="2 3">
    <name type="scientific">Phenylobacterium montanum</name>
    <dbReference type="NCBI Taxonomy" id="2823693"/>
    <lineage>
        <taxon>Bacteria</taxon>
        <taxon>Pseudomonadati</taxon>
        <taxon>Pseudomonadota</taxon>
        <taxon>Alphaproteobacteria</taxon>
        <taxon>Caulobacterales</taxon>
        <taxon>Caulobacteraceae</taxon>
        <taxon>Phenylobacterium</taxon>
    </lineage>
</organism>
<dbReference type="RefSeq" id="WP_211937604.1">
    <property type="nucleotide sequence ID" value="NZ_CP073078.1"/>
</dbReference>
<evidence type="ECO:0000313" key="3">
    <source>
        <dbReference type="Proteomes" id="UP000676409"/>
    </source>
</evidence>
<dbReference type="SMART" id="SM00318">
    <property type="entry name" value="SNc"/>
    <property type="match status" value="1"/>
</dbReference>
<dbReference type="SUPFAM" id="SSF50199">
    <property type="entry name" value="Staphylococcal nuclease"/>
    <property type="match status" value="1"/>
</dbReference>
<dbReference type="EMBL" id="CP073078">
    <property type="protein sequence ID" value="QUD87552.1"/>
    <property type="molecule type" value="Genomic_DNA"/>
</dbReference>
<dbReference type="Proteomes" id="UP000676409">
    <property type="component" value="Chromosome"/>
</dbReference>
<proteinExistence type="predicted"/>
<dbReference type="Gene3D" id="2.40.50.90">
    <property type="match status" value="1"/>
</dbReference>
<sequence>MARRRDLVVSLAALALSAPLLTGCGEGRRLDRLAAGERGRVVEVRSGDVLVLDNGLVVRLVGLAAPRLGDPGFDQARAALAGLAQGQMVALYYGGAKRDPYGRALAQVRRLKDQAWLQGELLRAGWARVWTFADNRALASAMLADEARARAKGAGLWAMPDYKVLLPNEVGAAQHGFQIVEGRVLAVTEGKSGTFLDFSPDPAGFAVVIAPKDLPVLRAGGISPQAMASRLIRVRGVIGWGGVMSVDHPEQVEQLREP</sequence>
<protein>
    <submittedName>
        <fullName evidence="2">Thermonuclease family protein</fullName>
    </submittedName>
</protein>
<dbReference type="AlphaFoldDB" id="A0A975FZ70"/>
<evidence type="ECO:0000259" key="1">
    <source>
        <dbReference type="PROSITE" id="PS50830"/>
    </source>
</evidence>